<organism evidence="2 3">
    <name type="scientific">Flexistipes sinusarabici</name>
    <dbReference type="NCBI Taxonomy" id="2352"/>
    <lineage>
        <taxon>Bacteria</taxon>
        <taxon>Pseudomonadati</taxon>
        <taxon>Deferribacterota</taxon>
        <taxon>Deferribacteres</taxon>
        <taxon>Deferribacterales</taxon>
        <taxon>Flexistipitaceae</taxon>
        <taxon>Flexistipes</taxon>
    </lineage>
</organism>
<dbReference type="Proteomes" id="UP000262325">
    <property type="component" value="Unassembled WGS sequence"/>
</dbReference>
<sequence>MKSAACTVEILPNNEAAVLFDEKQSAPTPGQVAVIYDGDLVAGGGIIRKTF</sequence>
<protein>
    <submittedName>
        <fullName evidence="2">tRNA 2-thiouridine(34) synthase MnmA</fullName>
    </submittedName>
</protein>
<reference evidence="2 3" key="1">
    <citation type="journal article" date="2018" name="Nat. Biotechnol.">
        <title>A standardized bacterial taxonomy based on genome phylogeny substantially revises the tree of life.</title>
        <authorList>
            <person name="Parks D.H."/>
            <person name="Chuvochina M."/>
            <person name="Waite D.W."/>
            <person name="Rinke C."/>
            <person name="Skarshewski A."/>
            <person name="Chaumeil P.A."/>
            <person name="Hugenholtz P."/>
        </authorList>
    </citation>
    <scope>NUCLEOTIDE SEQUENCE [LARGE SCALE GENOMIC DNA]</scope>
    <source>
        <strain evidence="2">UBA8672</strain>
    </source>
</reference>
<evidence type="ECO:0000313" key="2">
    <source>
        <dbReference type="EMBL" id="HCW94048.1"/>
    </source>
</evidence>
<proteinExistence type="predicted"/>
<dbReference type="EMBL" id="DPPF01000220">
    <property type="protein sequence ID" value="HCW94048.1"/>
    <property type="molecule type" value="Genomic_DNA"/>
</dbReference>
<comment type="caution">
    <text evidence="2">The sequence shown here is derived from an EMBL/GenBank/DDBJ whole genome shotgun (WGS) entry which is preliminary data.</text>
</comment>
<evidence type="ECO:0000259" key="1">
    <source>
        <dbReference type="Pfam" id="PF20258"/>
    </source>
</evidence>
<feature type="non-terminal residue" evidence="2">
    <location>
        <position position="1"/>
    </location>
</feature>
<feature type="domain" description="tRNA-specific 2-thiouridylase MnmA-like C-terminal" evidence="1">
    <location>
        <begin position="3"/>
        <end position="47"/>
    </location>
</feature>
<dbReference type="Pfam" id="PF20258">
    <property type="entry name" value="tRNA_Me_trans_C"/>
    <property type="match status" value="1"/>
</dbReference>
<evidence type="ECO:0000313" key="3">
    <source>
        <dbReference type="Proteomes" id="UP000262325"/>
    </source>
</evidence>
<dbReference type="Gene3D" id="2.40.30.10">
    <property type="entry name" value="Translation factors"/>
    <property type="match status" value="1"/>
</dbReference>
<accession>A0A3D5QEA0</accession>
<gene>
    <name evidence="2" type="ORF">DHM44_10255</name>
</gene>
<dbReference type="AlphaFoldDB" id="A0A3D5QEA0"/>
<name>A0A3D5QEA0_FLESI</name>
<dbReference type="InterPro" id="IPR046885">
    <property type="entry name" value="MnmA-like_C"/>
</dbReference>